<keyword evidence="7" id="KW-0411">Iron-sulfur</keyword>
<dbReference type="GO" id="GO:0016491">
    <property type="term" value="F:oxidoreductase activity"/>
    <property type="evidence" value="ECO:0007669"/>
    <property type="project" value="UniProtKB-KW"/>
</dbReference>
<evidence type="ECO:0000259" key="8">
    <source>
        <dbReference type="PROSITE" id="PS51296"/>
    </source>
</evidence>
<dbReference type="InterPro" id="IPR001663">
    <property type="entry name" value="Rng_hydr_dOase-A"/>
</dbReference>
<dbReference type="SUPFAM" id="SSF50022">
    <property type="entry name" value="ISP domain"/>
    <property type="match status" value="1"/>
</dbReference>
<dbReference type="InterPro" id="IPR017941">
    <property type="entry name" value="Rieske_2Fe-2S"/>
</dbReference>
<keyword evidence="10" id="KW-1185">Reference proteome</keyword>
<keyword evidence="4" id="KW-0479">Metal-binding</keyword>
<dbReference type="PANTHER" id="PTHR43756">
    <property type="entry name" value="CHOLINE MONOOXYGENASE, CHLOROPLASTIC"/>
    <property type="match status" value="1"/>
</dbReference>
<dbReference type="InterPro" id="IPR036922">
    <property type="entry name" value="Rieske_2Fe-2S_sf"/>
</dbReference>
<evidence type="ECO:0000256" key="7">
    <source>
        <dbReference type="ARBA" id="ARBA00023014"/>
    </source>
</evidence>
<evidence type="ECO:0000313" key="9">
    <source>
        <dbReference type="EMBL" id="GGC83755.1"/>
    </source>
</evidence>
<sequence length="319" mass="36643">MPEPGHYLKLNWLDQEVSLFNDGGEIVVFDNLCPHRGTRFFVESHGVGAISCPYHGWSYQAGAMHVPCREKYEETELKNARLNILKSEWCADFLFVSVSPKLSLEEQLGPEFEHIASISFNISGRSDIDTYAYECNWKIAIENALEPLHVSYIHPNSLGQLDLADGKNEINPWTSVWYSPIENAGINKKLRAINKLFKIDEQYEGYMSIYMFPFTMLSSTFGYSYSLQNFFPSAEKNRTFFFSRLLKGVAKNEAAANALQHFFESSAAMNRQVFKEDHEICKRINPDFYEADRPKFLAADEEKVLHFRKLLADQVRAGD</sequence>
<evidence type="ECO:0000256" key="1">
    <source>
        <dbReference type="ARBA" id="ARBA00001962"/>
    </source>
</evidence>
<evidence type="ECO:0000256" key="2">
    <source>
        <dbReference type="ARBA" id="ARBA00008751"/>
    </source>
</evidence>
<dbReference type="Pfam" id="PF00848">
    <property type="entry name" value="Ring_hydroxyl_A"/>
    <property type="match status" value="1"/>
</dbReference>
<reference evidence="9" key="2">
    <citation type="submission" date="2020-09" db="EMBL/GenBank/DDBJ databases">
        <authorList>
            <person name="Sun Q."/>
            <person name="Zhou Y."/>
        </authorList>
    </citation>
    <scope>NUCLEOTIDE SEQUENCE</scope>
    <source>
        <strain evidence="9">CGMCC 1.10998</strain>
    </source>
</reference>
<comment type="caution">
    <text evidence="9">The sequence shown here is derived from an EMBL/GenBank/DDBJ whole genome shotgun (WGS) entry which is preliminary data.</text>
</comment>
<dbReference type="GO" id="GO:0005506">
    <property type="term" value="F:iron ion binding"/>
    <property type="evidence" value="ECO:0007669"/>
    <property type="project" value="InterPro"/>
</dbReference>
<protein>
    <submittedName>
        <fullName evidence="9">(2Fe-2S)-binding protein</fullName>
    </submittedName>
</protein>
<dbReference type="CDD" id="cd00680">
    <property type="entry name" value="RHO_alpha_C"/>
    <property type="match status" value="1"/>
</dbReference>
<dbReference type="PROSITE" id="PS51296">
    <property type="entry name" value="RIESKE"/>
    <property type="match status" value="1"/>
</dbReference>
<dbReference type="InterPro" id="IPR015879">
    <property type="entry name" value="Ring_hydroxy_dOase_asu_C_dom"/>
</dbReference>
<dbReference type="EMBL" id="BMED01000003">
    <property type="protein sequence ID" value="GGC83755.1"/>
    <property type="molecule type" value="Genomic_DNA"/>
</dbReference>
<feature type="domain" description="Rieske" evidence="8">
    <location>
        <begin position="1"/>
        <end position="59"/>
    </location>
</feature>
<evidence type="ECO:0000256" key="5">
    <source>
        <dbReference type="ARBA" id="ARBA00023002"/>
    </source>
</evidence>
<dbReference type="AlphaFoldDB" id="A0A916UR31"/>
<name>A0A916UR31_9BURK</name>
<keyword evidence="3" id="KW-0001">2Fe-2S</keyword>
<dbReference type="Gene3D" id="2.102.10.10">
    <property type="entry name" value="Rieske [2Fe-2S] iron-sulphur domain"/>
    <property type="match status" value="1"/>
</dbReference>
<proteinExistence type="inferred from homology"/>
<dbReference type="SUPFAM" id="SSF55961">
    <property type="entry name" value="Bet v1-like"/>
    <property type="match status" value="1"/>
</dbReference>
<keyword evidence="6" id="KW-0408">Iron</keyword>
<dbReference type="Gene3D" id="3.90.380.10">
    <property type="entry name" value="Naphthalene 1,2-dioxygenase Alpha Subunit, Chain A, domain 1"/>
    <property type="match status" value="2"/>
</dbReference>
<keyword evidence="5" id="KW-0560">Oxidoreductase</keyword>
<dbReference type="GO" id="GO:0051537">
    <property type="term" value="F:2 iron, 2 sulfur cluster binding"/>
    <property type="evidence" value="ECO:0007669"/>
    <property type="project" value="UniProtKB-KW"/>
</dbReference>
<comment type="cofactor">
    <cofactor evidence="1">
        <name>Fe cation</name>
        <dbReference type="ChEBI" id="CHEBI:24875"/>
    </cofactor>
</comment>
<comment type="similarity">
    <text evidence="2">Belongs to the bacterial ring-hydroxylating dioxygenase alpha subunit family.</text>
</comment>
<gene>
    <name evidence="9" type="ORF">GCM10011396_33950</name>
</gene>
<evidence type="ECO:0000256" key="6">
    <source>
        <dbReference type="ARBA" id="ARBA00023004"/>
    </source>
</evidence>
<evidence type="ECO:0000313" key="10">
    <source>
        <dbReference type="Proteomes" id="UP000637423"/>
    </source>
</evidence>
<reference evidence="9" key="1">
    <citation type="journal article" date="2014" name="Int. J. Syst. Evol. Microbiol.">
        <title>Complete genome sequence of Corynebacterium casei LMG S-19264T (=DSM 44701T), isolated from a smear-ripened cheese.</title>
        <authorList>
            <consortium name="US DOE Joint Genome Institute (JGI-PGF)"/>
            <person name="Walter F."/>
            <person name="Albersmeier A."/>
            <person name="Kalinowski J."/>
            <person name="Ruckert C."/>
        </authorList>
    </citation>
    <scope>NUCLEOTIDE SEQUENCE</scope>
    <source>
        <strain evidence="9">CGMCC 1.10998</strain>
    </source>
</reference>
<accession>A0A916UR31</accession>
<dbReference type="Pfam" id="PF00355">
    <property type="entry name" value="Rieske"/>
    <property type="match status" value="1"/>
</dbReference>
<dbReference type="PANTHER" id="PTHR43756:SF5">
    <property type="entry name" value="CHOLINE MONOOXYGENASE, CHLOROPLASTIC"/>
    <property type="match status" value="1"/>
</dbReference>
<evidence type="ECO:0000256" key="3">
    <source>
        <dbReference type="ARBA" id="ARBA00022714"/>
    </source>
</evidence>
<evidence type="ECO:0000256" key="4">
    <source>
        <dbReference type="ARBA" id="ARBA00022723"/>
    </source>
</evidence>
<organism evidence="9 10">
    <name type="scientific">Undibacterium terreum</name>
    <dbReference type="NCBI Taxonomy" id="1224302"/>
    <lineage>
        <taxon>Bacteria</taxon>
        <taxon>Pseudomonadati</taxon>
        <taxon>Pseudomonadota</taxon>
        <taxon>Betaproteobacteria</taxon>
        <taxon>Burkholderiales</taxon>
        <taxon>Oxalobacteraceae</taxon>
        <taxon>Undibacterium</taxon>
    </lineage>
</organism>
<dbReference type="Proteomes" id="UP000637423">
    <property type="component" value="Unassembled WGS sequence"/>
</dbReference>